<evidence type="ECO:0000256" key="1">
    <source>
        <dbReference type="ARBA" id="ARBA00022448"/>
    </source>
</evidence>
<organism evidence="6 7">
    <name type="scientific">Cylindrotheca closterium</name>
    <dbReference type="NCBI Taxonomy" id="2856"/>
    <lineage>
        <taxon>Eukaryota</taxon>
        <taxon>Sar</taxon>
        <taxon>Stramenopiles</taxon>
        <taxon>Ochrophyta</taxon>
        <taxon>Bacillariophyta</taxon>
        <taxon>Bacillariophyceae</taxon>
        <taxon>Bacillariophycidae</taxon>
        <taxon>Bacillariales</taxon>
        <taxon>Bacillariaceae</taxon>
        <taxon>Cylindrotheca</taxon>
    </lineage>
</organism>
<comment type="caution">
    <text evidence="6">The sequence shown here is derived from an EMBL/GenBank/DDBJ whole genome shotgun (WGS) entry which is preliminary data.</text>
</comment>
<evidence type="ECO:0000313" key="6">
    <source>
        <dbReference type="EMBL" id="CAJ1938954.1"/>
    </source>
</evidence>
<dbReference type="Pfam" id="PF00462">
    <property type="entry name" value="Glutaredoxin"/>
    <property type="match status" value="1"/>
</dbReference>
<dbReference type="PROSITE" id="PS51354">
    <property type="entry name" value="GLUTAREDOXIN_2"/>
    <property type="match status" value="1"/>
</dbReference>
<dbReference type="InterPro" id="IPR014025">
    <property type="entry name" value="Glutaredoxin_subgr"/>
</dbReference>
<accession>A0AAD2FGM5</accession>
<dbReference type="Proteomes" id="UP001295423">
    <property type="component" value="Unassembled WGS sequence"/>
</dbReference>
<keyword evidence="1" id="KW-0813">Transport</keyword>
<reference evidence="6" key="1">
    <citation type="submission" date="2023-08" db="EMBL/GenBank/DDBJ databases">
        <authorList>
            <person name="Audoor S."/>
            <person name="Bilcke G."/>
        </authorList>
    </citation>
    <scope>NUCLEOTIDE SEQUENCE</scope>
</reference>
<dbReference type="Gene3D" id="3.40.30.10">
    <property type="entry name" value="Glutaredoxin"/>
    <property type="match status" value="1"/>
</dbReference>
<dbReference type="InterPro" id="IPR002109">
    <property type="entry name" value="Glutaredoxin"/>
</dbReference>
<dbReference type="InterPro" id="IPR036249">
    <property type="entry name" value="Thioredoxin-like_sf"/>
</dbReference>
<dbReference type="GO" id="GO:0005737">
    <property type="term" value="C:cytoplasm"/>
    <property type="evidence" value="ECO:0007669"/>
    <property type="project" value="TreeGrafter"/>
</dbReference>
<dbReference type="PANTHER" id="PTHR45694">
    <property type="entry name" value="GLUTAREDOXIN 2"/>
    <property type="match status" value="1"/>
</dbReference>
<keyword evidence="2" id="KW-0249">Electron transport</keyword>
<dbReference type="PRINTS" id="PR00160">
    <property type="entry name" value="GLUTAREDOXIN"/>
</dbReference>
<dbReference type="FunFam" id="3.40.30.10:FF:000026">
    <property type="entry name" value="Glutaredoxin 2"/>
    <property type="match status" value="1"/>
</dbReference>
<evidence type="ECO:0000256" key="4">
    <source>
        <dbReference type="ARBA" id="ARBA00023284"/>
    </source>
</evidence>
<dbReference type="GO" id="GO:0015038">
    <property type="term" value="F:glutathione disulfide oxidoreductase activity"/>
    <property type="evidence" value="ECO:0007669"/>
    <property type="project" value="TreeGrafter"/>
</dbReference>
<keyword evidence="7" id="KW-1185">Reference proteome</keyword>
<evidence type="ECO:0000259" key="5">
    <source>
        <dbReference type="Pfam" id="PF00462"/>
    </source>
</evidence>
<dbReference type="EMBL" id="CAKOGP040000779">
    <property type="protein sequence ID" value="CAJ1938954.1"/>
    <property type="molecule type" value="Genomic_DNA"/>
</dbReference>
<name>A0AAD2FGM5_9STRA</name>
<protein>
    <recommendedName>
        <fullName evidence="5">Glutaredoxin domain-containing protein</fullName>
    </recommendedName>
</protein>
<dbReference type="NCBIfam" id="TIGR02180">
    <property type="entry name" value="GRX_euk"/>
    <property type="match status" value="1"/>
</dbReference>
<dbReference type="InterPro" id="IPR011899">
    <property type="entry name" value="Glutaredoxin_euk/vir"/>
</dbReference>
<gene>
    <name evidence="6" type="ORF">CYCCA115_LOCUS6351</name>
</gene>
<dbReference type="GO" id="GO:0034599">
    <property type="term" value="P:cellular response to oxidative stress"/>
    <property type="evidence" value="ECO:0007669"/>
    <property type="project" value="TreeGrafter"/>
</dbReference>
<evidence type="ECO:0000313" key="7">
    <source>
        <dbReference type="Proteomes" id="UP001295423"/>
    </source>
</evidence>
<dbReference type="SUPFAM" id="SSF52833">
    <property type="entry name" value="Thioredoxin-like"/>
    <property type="match status" value="1"/>
</dbReference>
<feature type="domain" description="Glutaredoxin" evidence="5">
    <location>
        <begin position="23"/>
        <end position="87"/>
    </location>
</feature>
<proteinExistence type="predicted"/>
<keyword evidence="3" id="KW-1015">Disulfide bond</keyword>
<dbReference type="InterPro" id="IPR011767">
    <property type="entry name" value="GLR_AS"/>
</dbReference>
<evidence type="ECO:0000256" key="3">
    <source>
        <dbReference type="ARBA" id="ARBA00023157"/>
    </source>
</evidence>
<dbReference type="PANTHER" id="PTHR45694:SF18">
    <property type="entry name" value="GLUTAREDOXIN-1-RELATED"/>
    <property type="match status" value="1"/>
</dbReference>
<dbReference type="AlphaFoldDB" id="A0AAD2FGM5"/>
<keyword evidence="4" id="KW-0676">Redox-active center</keyword>
<dbReference type="CDD" id="cd03419">
    <property type="entry name" value="GRX_GRXh_1_2_like"/>
    <property type="match status" value="1"/>
</dbReference>
<evidence type="ECO:0000256" key="2">
    <source>
        <dbReference type="ARBA" id="ARBA00022982"/>
    </source>
</evidence>
<dbReference type="PROSITE" id="PS00195">
    <property type="entry name" value="GLUTAREDOXIN_1"/>
    <property type="match status" value="1"/>
</dbReference>
<sequence length="107" mass="11544">MGSASSSPEMKQFVESEVQQNDVVVFSKSYCPYCIKTKQLFAKPEFQGLKVKAIELDQVSDGGAIQSTLTSMTGQRTVPSVWVKGSFLGGNDDTHGAYSSGKLQAML</sequence>